<dbReference type="EMBL" id="BLAB01000001">
    <property type="protein sequence ID" value="GER93353.1"/>
    <property type="molecule type" value="Genomic_DNA"/>
</dbReference>
<gene>
    <name evidence="1" type="ORF">A45J_1092</name>
</gene>
<proteinExistence type="predicted"/>
<evidence type="ECO:0000313" key="1">
    <source>
        <dbReference type="EMBL" id="GER93353.1"/>
    </source>
</evidence>
<organism evidence="1">
    <name type="scientific">hot springs metagenome</name>
    <dbReference type="NCBI Taxonomy" id="433727"/>
    <lineage>
        <taxon>unclassified sequences</taxon>
        <taxon>metagenomes</taxon>
        <taxon>ecological metagenomes</taxon>
    </lineage>
</organism>
<dbReference type="AlphaFoldDB" id="A0A5J4L0S4"/>
<reference evidence="1" key="1">
    <citation type="submission" date="2019-10" db="EMBL/GenBank/DDBJ databases">
        <title>Metagenomic sequencing of thiosulfate-disproportionating enrichment culture.</title>
        <authorList>
            <person name="Umezawa K."/>
            <person name="Kojima H."/>
            <person name="Fukui M."/>
        </authorList>
    </citation>
    <scope>NUCLEOTIDE SEQUENCE</scope>
    <source>
        <strain evidence="1">45J</strain>
    </source>
</reference>
<protein>
    <submittedName>
        <fullName evidence="1">Uncharacterized protein</fullName>
    </submittedName>
</protein>
<comment type="caution">
    <text evidence="1">The sequence shown here is derived from an EMBL/GenBank/DDBJ whole genome shotgun (WGS) entry which is preliminary data.</text>
</comment>
<accession>A0A5J4L0S4</accession>
<name>A0A5J4L0S4_9ZZZZ</name>
<sequence length="37" mass="4266">MEFLYSDSPLNQVALKMGINSLYRNNPFLKFDGLSEL</sequence>